<accession>A0ABY8SVL3</accession>
<dbReference type="InterPro" id="IPR012338">
    <property type="entry name" value="Beta-lactam/transpept-like"/>
</dbReference>
<keyword evidence="4" id="KW-0378">Hydrolase</keyword>
<dbReference type="EMBL" id="CP125947">
    <property type="protein sequence ID" value="WHS66281.1"/>
    <property type="molecule type" value="Genomic_DNA"/>
</dbReference>
<feature type="region of interest" description="Disordered" evidence="1">
    <location>
        <begin position="256"/>
        <end position="283"/>
    </location>
</feature>
<reference evidence="4 5" key="1">
    <citation type="submission" date="2023-05" db="EMBL/GenBank/DDBJ databases">
        <authorList>
            <person name="Yin Y."/>
            <person name="Lu Z."/>
        </authorList>
    </citation>
    <scope>NUCLEOTIDE SEQUENCE [LARGE SCALE GENOMIC DNA]</scope>
    <source>
        <strain evidence="4 5">ZM22</strain>
    </source>
</reference>
<evidence type="ECO:0000259" key="2">
    <source>
        <dbReference type="Pfam" id="PF00144"/>
    </source>
</evidence>
<protein>
    <submittedName>
        <fullName evidence="4">Serine hydrolase</fullName>
    </submittedName>
</protein>
<dbReference type="InterPro" id="IPR001466">
    <property type="entry name" value="Beta-lactam-related"/>
</dbReference>
<dbReference type="InterPro" id="IPR021860">
    <property type="entry name" value="Peptidase_S12_Pab87-rel_C"/>
</dbReference>
<dbReference type="GO" id="GO:0016787">
    <property type="term" value="F:hydrolase activity"/>
    <property type="evidence" value="ECO:0007669"/>
    <property type="project" value="UniProtKB-KW"/>
</dbReference>
<dbReference type="Proteomes" id="UP001240697">
    <property type="component" value="Chromosome"/>
</dbReference>
<dbReference type="Pfam" id="PF00144">
    <property type="entry name" value="Beta-lactamase"/>
    <property type="match status" value="1"/>
</dbReference>
<name>A0ABY8SVL3_9BURK</name>
<feature type="compositionally biased region" description="Polar residues" evidence="1">
    <location>
        <begin position="263"/>
        <end position="273"/>
    </location>
</feature>
<proteinExistence type="predicted"/>
<evidence type="ECO:0000313" key="5">
    <source>
        <dbReference type="Proteomes" id="UP001240697"/>
    </source>
</evidence>
<evidence type="ECO:0000259" key="3">
    <source>
        <dbReference type="Pfam" id="PF11954"/>
    </source>
</evidence>
<gene>
    <name evidence="4" type="ORF">QMY55_03785</name>
</gene>
<dbReference type="Pfam" id="PF11954">
    <property type="entry name" value="DUF3471"/>
    <property type="match status" value="1"/>
</dbReference>
<dbReference type="RefSeq" id="WP_283487376.1">
    <property type="nucleotide sequence ID" value="NZ_CP125947.1"/>
</dbReference>
<dbReference type="InterPro" id="IPR050491">
    <property type="entry name" value="AmpC-like"/>
</dbReference>
<feature type="domain" description="Peptidase S12 Pab87-related C-terminal" evidence="3">
    <location>
        <begin position="419"/>
        <end position="480"/>
    </location>
</feature>
<dbReference type="Gene3D" id="2.40.128.600">
    <property type="match status" value="1"/>
</dbReference>
<evidence type="ECO:0000256" key="1">
    <source>
        <dbReference type="SAM" id="MobiDB-lite"/>
    </source>
</evidence>
<keyword evidence="5" id="KW-1185">Reference proteome</keyword>
<feature type="domain" description="Beta-lactamase-related" evidence="2">
    <location>
        <begin position="60"/>
        <end position="370"/>
    </location>
</feature>
<dbReference type="Gene3D" id="3.40.710.10">
    <property type="entry name" value="DD-peptidase/beta-lactamase superfamily"/>
    <property type="match status" value="1"/>
</dbReference>
<organism evidence="4 5">
    <name type="scientific">Comamonas resistens</name>
    <dbReference type="NCBI Taxonomy" id="3046670"/>
    <lineage>
        <taxon>Bacteria</taxon>
        <taxon>Pseudomonadati</taxon>
        <taxon>Pseudomonadota</taxon>
        <taxon>Betaproteobacteria</taxon>
        <taxon>Burkholderiales</taxon>
        <taxon>Comamonadaceae</taxon>
        <taxon>Comamonas</taxon>
    </lineage>
</organism>
<dbReference type="PANTHER" id="PTHR46825:SF15">
    <property type="entry name" value="BETA-LACTAMASE-RELATED DOMAIN-CONTAINING PROTEIN"/>
    <property type="match status" value="1"/>
</dbReference>
<dbReference type="PANTHER" id="PTHR46825">
    <property type="entry name" value="D-ALANYL-D-ALANINE-CARBOXYPEPTIDASE/ENDOPEPTIDASE AMPH"/>
    <property type="match status" value="1"/>
</dbReference>
<dbReference type="SUPFAM" id="SSF56601">
    <property type="entry name" value="beta-lactamase/transpeptidase-like"/>
    <property type="match status" value="1"/>
</dbReference>
<sequence length="521" mass="55456">MSGQAQTWPTRRQMLNRSLRIGAGLGIGSSAGLALPGCAGDDDSHKGLSAADAARKLPELAEQLRKITGIPGLAWAVVHGNQTIAAQGLGVCQAGRSDAVNADTTFQLASVSKSLGATVVARQVGEGRVSWDSRMQELLPWFALRNPGSTALLTVGDLYAHRSGLPDHAGDKLEELGYGQREVLERLRLLPVKQLGLEYAYTNAGLTAAAIAVAKAAGTDWASLSQQTLYAPLGMTRTTSVHAEFMRQANRAVGHVRADDGSWQPSTPRNADPQSPAGGASSSVNDMARWLALLLAQGRWQGQQLVAASALQPAWQPQALGGHYGFGFNVGATDAGLKFVSHSGAFMLGAATCFMLMPSLDAAVVVLTNGIPIGIPETLCRQFVDLMENGRLTQEWWTLYSEKIAPLMAPTGSLLHQKPPSSPVPPGPLQRYVGVYDNAYYGPLQISIANDKLQLSIGPQPQSYILQHWSGTQFSFVPGNESAAPHSISLAVFEAGDAGPAQNIWLEFYDDEGQGLFTRRP</sequence>
<evidence type="ECO:0000313" key="4">
    <source>
        <dbReference type="EMBL" id="WHS66281.1"/>
    </source>
</evidence>